<evidence type="ECO:0000256" key="5">
    <source>
        <dbReference type="ARBA" id="ARBA00022603"/>
    </source>
</evidence>
<evidence type="ECO:0000256" key="6">
    <source>
        <dbReference type="ARBA" id="ARBA00022679"/>
    </source>
</evidence>
<evidence type="ECO:0000256" key="12">
    <source>
        <dbReference type="ARBA" id="ARBA00049086"/>
    </source>
</evidence>
<keyword evidence="6 13" id="KW-0808">Transferase</keyword>
<dbReference type="EC" id="2.1.1.319" evidence="3"/>
<keyword evidence="5 13" id="KW-0489">Methyltransferase</keyword>
<proteinExistence type="predicted"/>
<dbReference type="AlphaFoldDB" id="A0AAW1PFK1"/>
<evidence type="ECO:0000313" key="16">
    <source>
        <dbReference type="EMBL" id="KAK9808329.1"/>
    </source>
</evidence>
<keyword evidence="17" id="KW-1185">Reference proteome</keyword>
<gene>
    <name evidence="16" type="ORF">WJX73_002343</name>
</gene>
<dbReference type="SUPFAM" id="SSF53335">
    <property type="entry name" value="S-adenosyl-L-methionine-dependent methyltransferases"/>
    <property type="match status" value="1"/>
</dbReference>
<feature type="domain" description="Protein arginine N-methyltransferase" evidence="15">
    <location>
        <begin position="270"/>
        <end position="428"/>
    </location>
</feature>
<keyword evidence="8" id="KW-0156">Chromatin regulator</keyword>
<keyword evidence="4" id="KW-0963">Cytoplasm</keyword>
<dbReference type="FunFam" id="3.40.50.150:FF:000052">
    <property type="entry name" value="Probable histone-arginine methyltransferase CARM1"/>
    <property type="match status" value="1"/>
</dbReference>
<reference evidence="16 17" key="1">
    <citation type="journal article" date="2024" name="Nat. Commun.">
        <title>Phylogenomics reveals the evolutionary origins of lichenization in chlorophyte algae.</title>
        <authorList>
            <person name="Puginier C."/>
            <person name="Libourel C."/>
            <person name="Otte J."/>
            <person name="Skaloud P."/>
            <person name="Haon M."/>
            <person name="Grisel S."/>
            <person name="Petersen M."/>
            <person name="Berrin J.G."/>
            <person name="Delaux P.M."/>
            <person name="Dal Grande F."/>
            <person name="Keller J."/>
        </authorList>
    </citation>
    <scope>NUCLEOTIDE SEQUENCE [LARGE SCALE GENOMIC DNA]</scope>
    <source>
        <strain evidence="16 17">SAG 2036</strain>
    </source>
</reference>
<evidence type="ECO:0000259" key="15">
    <source>
        <dbReference type="Pfam" id="PF22528"/>
    </source>
</evidence>
<comment type="catalytic activity">
    <reaction evidence="12">
        <text>L-arginyl-[protein] + 2 S-adenosyl-L-methionine = N(omega),N(omega)-dimethyl-L-arginyl-[protein] + 2 S-adenosyl-L-homocysteine + 2 H(+)</text>
        <dbReference type="Rhea" id="RHEA:48096"/>
        <dbReference type="Rhea" id="RHEA-COMP:10532"/>
        <dbReference type="Rhea" id="RHEA-COMP:11991"/>
        <dbReference type="ChEBI" id="CHEBI:15378"/>
        <dbReference type="ChEBI" id="CHEBI:29965"/>
        <dbReference type="ChEBI" id="CHEBI:57856"/>
        <dbReference type="ChEBI" id="CHEBI:59789"/>
        <dbReference type="ChEBI" id="CHEBI:61897"/>
        <dbReference type="EC" id="2.1.1.319"/>
    </reaction>
</comment>
<name>A0AAW1PFK1_9CHLO</name>
<evidence type="ECO:0000259" key="14">
    <source>
        <dbReference type="Pfam" id="PF13649"/>
    </source>
</evidence>
<evidence type="ECO:0000256" key="10">
    <source>
        <dbReference type="ARBA" id="ARBA00023163"/>
    </source>
</evidence>
<dbReference type="GO" id="GO:0005634">
    <property type="term" value="C:nucleus"/>
    <property type="evidence" value="ECO:0007669"/>
    <property type="project" value="UniProtKB-SubCell"/>
</dbReference>
<evidence type="ECO:0000256" key="13">
    <source>
        <dbReference type="PROSITE-ProRule" id="PRU01015"/>
    </source>
</evidence>
<evidence type="ECO:0000256" key="9">
    <source>
        <dbReference type="ARBA" id="ARBA00023015"/>
    </source>
</evidence>
<organism evidence="16 17">
    <name type="scientific">Symbiochloris irregularis</name>
    <dbReference type="NCBI Taxonomy" id="706552"/>
    <lineage>
        <taxon>Eukaryota</taxon>
        <taxon>Viridiplantae</taxon>
        <taxon>Chlorophyta</taxon>
        <taxon>core chlorophytes</taxon>
        <taxon>Trebouxiophyceae</taxon>
        <taxon>Trebouxiales</taxon>
        <taxon>Trebouxiaceae</taxon>
        <taxon>Symbiochloris</taxon>
    </lineage>
</organism>
<dbReference type="Gene3D" id="2.70.160.11">
    <property type="entry name" value="Hnrnp arginine n-methyltransferase1"/>
    <property type="match status" value="1"/>
</dbReference>
<dbReference type="PANTHER" id="PTHR11006">
    <property type="entry name" value="PROTEIN ARGININE N-METHYLTRANSFERASE"/>
    <property type="match status" value="1"/>
</dbReference>
<protein>
    <recommendedName>
        <fullName evidence="3">type I protein arginine methyltransferase</fullName>
        <ecNumber evidence="3">2.1.1.319</ecNumber>
    </recommendedName>
</protein>
<keyword evidence="9" id="KW-0805">Transcription regulation</keyword>
<dbReference type="Pfam" id="PF13649">
    <property type="entry name" value="Methyltransf_25"/>
    <property type="match status" value="1"/>
</dbReference>
<dbReference type="GO" id="GO:0070611">
    <property type="term" value="F:histone H3R2 methyltransferase activity"/>
    <property type="evidence" value="ECO:0007669"/>
    <property type="project" value="TreeGrafter"/>
</dbReference>
<evidence type="ECO:0000256" key="3">
    <source>
        <dbReference type="ARBA" id="ARBA00011925"/>
    </source>
</evidence>
<feature type="domain" description="Methyltransferase" evidence="14">
    <location>
        <begin position="163"/>
        <end position="262"/>
    </location>
</feature>
<sequence>MALTADVILYLEAPVLVVDPSAIDLGPLSAILCKKQPPQGDANDNLLQIRSSRTGHILARGPLSHGKIWPVSAESVRVLLPTLTGQEATFELNCAQAPQAAQELREVMLQRQDSKTEAGSANLYFHYYGMLQHQQNMLQDYVRTATYYAAIMENQADFAGKVVMDVGAGTGILSLFAAQAGARKVYAVEASNMAQYARTLATANPDLGSRIEVLHTKVEDIADSAIEKVDILVSEPMGTLLVNERMLETYLYARDRFLKPGGRMFPRLGRIHVAAFSDECLYAEMVSKATFWIQQHYFGVDLTPLYAPALAGYFSQVVVDAIDPRVLVSECATRAFNFDSIDESELHEINIPLSFQISRMCNVHGLACWFDVLFAGSAAERWLSTAPFLQTTHWFQLRCILQQPLAVQAGAIVSGSMRMVAHDRQSYDIYLILQAPATQPGLPPQIASGKLDLKEPIYRQLQQYQQPTTDPVDSFAPTAGLK</sequence>
<dbReference type="EMBL" id="JALJOQ010000024">
    <property type="protein sequence ID" value="KAK9808329.1"/>
    <property type="molecule type" value="Genomic_DNA"/>
</dbReference>
<dbReference type="InterPro" id="IPR025799">
    <property type="entry name" value="Arg_MeTrfase"/>
</dbReference>
<dbReference type="GO" id="GO:0035241">
    <property type="term" value="F:protein-arginine omega-N monomethyltransferase activity"/>
    <property type="evidence" value="ECO:0007669"/>
    <property type="project" value="UniProtKB-ARBA"/>
</dbReference>
<evidence type="ECO:0000256" key="7">
    <source>
        <dbReference type="ARBA" id="ARBA00022691"/>
    </source>
</evidence>
<dbReference type="Pfam" id="PF22528">
    <property type="entry name" value="PRMT_C"/>
    <property type="match status" value="1"/>
</dbReference>
<dbReference type="GO" id="GO:0032259">
    <property type="term" value="P:methylation"/>
    <property type="evidence" value="ECO:0007669"/>
    <property type="project" value="UniProtKB-KW"/>
</dbReference>
<keyword evidence="11" id="KW-0539">Nucleus</keyword>
<dbReference type="CDD" id="cd02440">
    <property type="entry name" value="AdoMet_MTases"/>
    <property type="match status" value="1"/>
</dbReference>
<comment type="subcellular location">
    <subcellularLocation>
        <location evidence="2">Cytoplasm</location>
    </subcellularLocation>
    <subcellularLocation>
        <location evidence="1">Nucleus</location>
    </subcellularLocation>
</comment>
<keyword evidence="7 13" id="KW-0949">S-adenosyl-L-methionine</keyword>
<dbReference type="GO" id="GO:0035242">
    <property type="term" value="F:protein-arginine omega-N asymmetric methyltransferase activity"/>
    <property type="evidence" value="ECO:0007669"/>
    <property type="project" value="UniProtKB-EC"/>
</dbReference>
<dbReference type="Gene3D" id="3.40.50.150">
    <property type="entry name" value="Vaccinia Virus protein VP39"/>
    <property type="match status" value="1"/>
</dbReference>
<dbReference type="InterPro" id="IPR055135">
    <property type="entry name" value="PRMT_dom"/>
</dbReference>
<evidence type="ECO:0000256" key="4">
    <source>
        <dbReference type="ARBA" id="ARBA00022490"/>
    </source>
</evidence>
<comment type="caution">
    <text evidence="16">The sequence shown here is derived from an EMBL/GenBank/DDBJ whole genome shotgun (WGS) entry which is preliminary data.</text>
</comment>
<evidence type="ECO:0000313" key="17">
    <source>
        <dbReference type="Proteomes" id="UP001465755"/>
    </source>
</evidence>
<dbReference type="PROSITE" id="PS51678">
    <property type="entry name" value="SAM_MT_PRMT"/>
    <property type="match status" value="1"/>
</dbReference>
<accession>A0AAW1PFK1</accession>
<evidence type="ECO:0000256" key="11">
    <source>
        <dbReference type="ARBA" id="ARBA00023242"/>
    </source>
</evidence>
<keyword evidence="10" id="KW-0804">Transcription</keyword>
<dbReference type="GO" id="GO:0005737">
    <property type="term" value="C:cytoplasm"/>
    <property type="evidence" value="ECO:0007669"/>
    <property type="project" value="UniProtKB-SubCell"/>
</dbReference>
<evidence type="ECO:0000256" key="8">
    <source>
        <dbReference type="ARBA" id="ARBA00022853"/>
    </source>
</evidence>
<dbReference type="InterPro" id="IPR029063">
    <property type="entry name" value="SAM-dependent_MTases_sf"/>
</dbReference>
<dbReference type="InterPro" id="IPR041698">
    <property type="entry name" value="Methyltransf_25"/>
</dbReference>
<dbReference type="PANTHER" id="PTHR11006:SF10">
    <property type="entry name" value="HISTONE-ARGININE METHYLTRANSFERASE CARMER-RELATED"/>
    <property type="match status" value="1"/>
</dbReference>
<evidence type="ECO:0000256" key="2">
    <source>
        <dbReference type="ARBA" id="ARBA00004496"/>
    </source>
</evidence>
<dbReference type="Proteomes" id="UP001465755">
    <property type="component" value="Unassembled WGS sequence"/>
</dbReference>
<evidence type="ECO:0000256" key="1">
    <source>
        <dbReference type="ARBA" id="ARBA00004123"/>
    </source>
</evidence>